<evidence type="ECO:0000256" key="6">
    <source>
        <dbReference type="ARBA" id="ARBA00023242"/>
    </source>
</evidence>
<gene>
    <name evidence="9" type="ORF">PFISCL1PPCAC_4789</name>
</gene>
<reference evidence="9" key="1">
    <citation type="submission" date="2023-10" db="EMBL/GenBank/DDBJ databases">
        <title>Genome assembly of Pristionchus species.</title>
        <authorList>
            <person name="Yoshida K."/>
            <person name="Sommer R.J."/>
        </authorList>
    </citation>
    <scope>NUCLEOTIDE SEQUENCE</scope>
    <source>
        <strain evidence="9">RS5133</strain>
    </source>
</reference>
<feature type="region of interest" description="Disordered" evidence="7">
    <location>
        <begin position="393"/>
        <end position="457"/>
    </location>
</feature>
<protein>
    <recommendedName>
        <fullName evidence="8">C2H2-type domain-containing protein</fullName>
    </recommendedName>
</protein>
<keyword evidence="3" id="KW-0677">Repeat</keyword>
<keyword evidence="4" id="KW-0863">Zinc-finger</keyword>
<dbReference type="GO" id="GO:0005634">
    <property type="term" value="C:nucleus"/>
    <property type="evidence" value="ECO:0007669"/>
    <property type="project" value="UniProtKB-SubCell"/>
</dbReference>
<dbReference type="Proteomes" id="UP001432322">
    <property type="component" value="Unassembled WGS sequence"/>
</dbReference>
<keyword evidence="2" id="KW-0479">Metal-binding</keyword>
<comment type="subcellular location">
    <subcellularLocation>
        <location evidence="1">Nucleus</location>
    </subcellularLocation>
</comment>
<comment type="caution">
    <text evidence="9">The sequence shown here is derived from an EMBL/GenBank/DDBJ whole genome shotgun (WGS) entry which is preliminary data.</text>
</comment>
<dbReference type="SMART" id="SM00355">
    <property type="entry name" value="ZnF_C2H2"/>
    <property type="match status" value="5"/>
</dbReference>
<proteinExistence type="predicted"/>
<dbReference type="InterPro" id="IPR050888">
    <property type="entry name" value="ZnF_C2H2-type_TF"/>
</dbReference>
<evidence type="ECO:0000313" key="9">
    <source>
        <dbReference type="EMBL" id="GMT13492.1"/>
    </source>
</evidence>
<dbReference type="AlphaFoldDB" id="A0AAV5V1P3"/>
<accession>A0AAV5V1P3</accession>
<evidence type="ECO:0000256" key="7">
    <source>
        <dbReference type="SAM" id="MobiDB-lite"/>
    </source>
</evidence>
<evidence type="ECO:0000256" key="3">
    <source>
        <dbReference type="ARBA" id="ARBA00022737"/>
    </source>
</evidence>
<feature type="compositionally biased region" description="Basic and acidic residues" evidence="7">
    <location>
        <begin position="447"/>
        <end position="457"/>
    </location>
</feature>
<name>A0AAV5V1P3_9BILA</name>
<keyword evidence="10" id="KW-1185">Reference proteome</keyword>
<sequence>MVKEEEVEEDAKDLSEILERTAAGSANIHVKGRLSADKLMPRNMHRCELCEFTAMTQDKVIAHTEGKHKIFHCRFCNTYYPSKLELNKHRNVCEELLAMRAKVRQQVDQMKDPKSEHVAIKCMMQPVKCPICKGQFESMFEMGDARRHPCKSYSVRLFACSGCKMQFSTTNGLKSHLIARYNENALACFDAGVLSYESRKKPKFFRPASHITYCEPEIEGVTPISRNIIPIKAEPTEEDEMHSKATQHALVTAHLLSDYKGGVTKTDYYYAMRQMFYKINCPFCGIMCRTLAALHTHALTIHSPHDRCLYQCAGCQATFQTPTGLGQHLKRQFDEGIGRCYNTVNLVKKEDYCGPVRGWNKTNPKAPLKSRPGVDTFTSDTVEVKLATDIDCDKVKQEEPDSSHYPPLFLPSEPSMDYRSIPADYSTQSSYGIHSGVAAVKEEPEDEYKPDIDDFSY</sequence>
<feature type="domain" description="C2H2-type" evidence="8">
    <location>
        <begin position="310"/>
        <end position="330"/>
    </location>
</feature>
<feature type="compositionally biased region" description="Basic and acidic residues" evidence="7">
    <location>
        <begin position="393"/>
        <end position="402"/>
    </location>
</feature>
<dbReference type="EMBL" id="BTSY01000002">
    <property type="protein sequence ID" value="GMT13492.1"/>
    <property type="molecule type" value="Genomic_DNA"/>
</dbReference>
<dbReference type="PANTHER" id="PTHR24406">
    <property type="entry name" value="TRANSCRIPTIONAL REPRESSOR CTCFL-RELATED"/>
    <property type="match status" value="1"/>
</dbReference>
<evidence type="ECO:0000313" key="10">
    <source>
        <dbReference type="Proteomes" id="UP001432322"/>
    </source>
</evidence>
<dbReference type="InterPro" id="IPR013087">
    <property type="entry name" value="Znf_C2H2_type"/>
</dbReference>
<organism evidence="9 10">
    <name type="scientific">Pristionchus fissidentatus</name>
    <dbReference type="NCBI Taxonomy" id="1538716"/>
    <lineage>
        <taxon>Eukaryota</taxon>
        <taxon>Metazoa</taxon>
        <taxon>Ecdysozoa</taxon>
        <taxon>Nematoda</taxon>
        <taxon>Chromadorea</taxon>
        <taxon>Rhabditida</taxon>
        <taxon>Rhabditina</taxon>
        <taxon>Diplogasteromorpha</taxon>
        <taxon>Diplogasteroidea</taxon>
        <taxon>Neodiplogasteridae</taxon>
        <taxon>Pristionchus</taxon>
    </lineage>
</organism>
<keyword evidence="6" id="KW-0539">Nucleus</keyword>
<feature type="domain" description="C2H2-type" evidence="8">
    <location>
        <begin position="279"/>
        <end position="302"/>
    </location>
</feature>
<feature type="domain" description="C2H2-type" evidence="8">
    <location>
        <begin position="158"/>
        <end position="178"/>
    </location>
</feature>
<keyword evidence="5" id="KW-0862">Zinc</keyword>
<dbReference type="Gene3D" id="3.30.160.60">
    <property type="entry name" value="Classic Zinc Finger"/>
    <property type="match status" value="2"/>
</dbReference>
<evidence type="ECO:0000259" key="8">
    <source>
        <dbReference type="SMART" id="SM00355"/>
    </source>
</evidence>
<evidence type="ECO:0000256" key="1">
    <source>
        <dbReference type="ARBA" id="ARBA00004123"/>
    </source>
</evidence>
<evidence type="ECO:0000256" key="4">
    <source>
        <dbReference type="ARBA" id="ARBA00022771"/>
    </source>
</evidence>
<feature type="domain" description="C2H2-type" evidence="8">
    <location>
        <begin position="71"/>
        <end position="91"/>
    </location>
</feature>
<dbReference type="GO" id="GO:0008270">
    <property type="term" value="F:zinc ion binding"/>
    <property type="evidence" value="ECO:0007669"/>
    <property type="project" value="UniProtKB-KW"/>
</dbReference>
<feature type="domain" description="C2H2-type" evidence="8">
    <location>
        <begin position="45"/>
        <end position="68"/>
    </location>
</feature>
<evidence type="ECO:0000256" key="2">
    <source>
        <dbReference type="ARBA" id="ARBA00022723"/>
    </source>
</evidence>
<evidence type="ECO:0000256" key="5">
    <source>
        <dbReference type="ARBA" id="ARBA00022833"/>
    </source>
</evidence>